<dbReference type="PROSITE" id="PS51257">
    <property type="entry name" value="PROKAR_LIPOPROTEIN"/>
    <property type="match status" value="1"/>
</dbReference>
<feature type="transmembrane region" description="Helical" evidence="8">
    <location>
        <begin position="86"/>
        <end position="114"/>
    </location>
</feature>
<organism evidence="10 11">
    <name type="scientific">Pantherophis guttatus</name>
    <name type="common">Corn snake</name>
    <name type="synonym">Elaphe guttata</name>
    <dbReference type="NCBI Taxonomy" id="94885"/>
    <lineage>
        <taxon>Eukaryota</taxon>
        <taxon>Metazoa</taxon>
        <taxon>Chordata</taxon>
        <taxon>Craniata</taxon>
        <taxon>Vertebrata</taxon>
        <taxon>Euteleostomi</taxon>
        <taxon>Lepidosauria</taxon>
        <taxon>Squamata</taxon>
        <taxon>Bifurcata</taxon>
        <taxon>Unidentata</taxon>
        <taxon>Episquamata</taxon>
        <taxon>Toxicofera</taxon>
        <taxon>Serpentes</taxon>
        <taxon>Colubroidea</taxon>
        <taxon>Colubridae</taxon>
        <taxon>Colubrinae</taxon>
        <taxon>Pantherophis</taxon>
    </lineage>
</organism>
<dbReference type="RefSeq" id="XP_060538720.1">
    <property type="nucleotide sequence ID" value="XM_060682737.1"/>
</dbReference>
<evidence type="ECO:0000256" key="1">
    <source>
        <dbReference type="ARBA" id="ARBA00004141"/>
    </source>
</evidence>
<evidence type="ECO:0000313" key="10">
    <source>
        <dbReference type="Proteomes" id="UP001652622"/>
    </source>
</evidence>
<dbReference type="Proteomes" id="UP001652622">
    <property type="component" value="Unplaced"/>
</dbReference>
<dbReference type="Pfam" id="PF03009">
    <property type="entry name" value="GDPD"/>
    <property type="match status" value="1"/>
</dbReference>
<feature type="transmembrane region" description="Helical" evidence="8">
    <location>
        <begin position="126"/>
        <end position="146"/>
    </location>
</feature>
<evidence type="ECO:0000256" key="3">
    <source>
        <dbReference type="ARBA" id="ARBA00022692"/>
    </source>
</evidence>
<feature type="transmembrane region" description="Helical" evidence="8">
    <location>
        <begin position="498"/>
        <end position="517"/>
    </location>
</feature>
<dbReference type="SUPFAM" id="SSF51695">
    <property type="entry name" value="PLC-like phosphodiesterases"/>
    <property type="match status" value="1"/>
</dbReference>
<protein>
    <submittedName>
        <fullName evidence="11">Glycerophosphodiester phosphodiesterase domain-containing protein 5 isoform X1</fullName>
    </submittedName>
</protein>
<evidence type="ECO:0000256" key="5">
    <source>
        <dbReference type="ARBA" id="ARBA00022989"/>
    </source>
</evidence>
<feature type="transmembrane region" description="Helical" evidence="8">
    <location>
        <begin position="43"/>
        <end position="63"/>
    </location>
</feature>
<evidence type="ECO:0000256" key="4">
    <source>
        <dbReference type="ARBA" id="ARBA00022801"/>
    </source>
</evidence>
<feature type="domain" description="GP-PDE" evidence="9">
    <location>
        <begin position="228"/>
        <end position="485"/>
    </location>
</feature>
<dbReference type="Gene3D" id="3.20.20.190">
    <property type="entry name" value="Phosphatidylinositol (PI) phosphodiesterase"/>
    <property type="match status" value="1"/>
</dbReference>
<dbReference type="InterPro" id="IPR017946">
    <property type="entry name" value="PLC-like_Pdiesterase_TIM-brl"/>
</dbReference>
<evidence type="ECO:0000256" key="6">
    <source>
        <dbReference type="ARBA" id="ARBA00023136"/>
    </source>
</evidence>
<dbReference type="PROSITE" id="PS51704">
    <property type="entry name" value="GP_PDE"/>
    <property type="match status" value="1"/>
</dbReference>
<reference evidence="11" key="1">
    <citation type="submission" date="2025-08" db="UniProtKB">
        <authorList>
            <consortium name="RefSeq"/>
        </authorList>
    </citation>
    <scope>IDENTIFICATION</scope>
    <source>
        <tissue evidence="11">Blood</tissue>
    </source>
</reference>
<dbReference type="PANTHER" id="PTHR23344">
    <property type="entry name" value="GLYCEROPHOSPHORYL DIESTER PHOSPHODIESTERASE"/>
    <property type="match status" value="1"/>
</dbReference>
<keyword evidence="4" id="KW-0378">Hydrolase</keyword>
<sequence length="599" mass="68997">MVKHQPLQYYEPQLCLSCLTGIYGCRWKRYQRSHDDTTKWERLWFLILTFSFFLTLIWFYFWWEVHNDYNEINWFLYNRMGYWSDWSIPILVTTAAGFTYITALLILALCHIAVGQQMNLHWIHKIGLITTLISTVVTMSCVAQLWDDEWGMVVISLQATAPFLHLGALVAVTALSWLVSGQFAKAERATSQLLMLGTYFAVVLGLYLVPLTFSSPCIMERKDLGPRPAILGHRGAPMLAPENTLMSFQRAVEEKVYGVQADVVISYDGVPFLMHDQTLRRTTNVEEVFPELAYDHSSMFNWTDLERLNAGKWFLKNDPFWTVNSLSPSDFVKAANQSVCKLAEMLETIKDNATVLLNLQELPEDHPYYATSVNVTLETVLTSGIPQQAVMWLPSLDRHLVQEIAPGFQQTCGQKTDAQRLRDRGFQKLNLRYTKVTRQDIREYASANLSINLYIVNEPWLYSLLWCMGVESITSDNSQVLLRLPSPLWLMRPDEYHLIWITADLVSFVIIVGIFIFQNYHLIRWRFGSIRTYNPEQIMLSAAVRRSSREVNIMKEKLIFSEINSGLEATDGFSLCSENGYANEVVTPIDHREGKLRIN</sequence>
<feature type="transmembrane region" description="Helical" evidence="8">
    <location>
        <begin position="193"/>
        <end position="213"/>
    </location>
</feature>
<keyword evidence="5 8" id="KW-1133">Transmembrane helix</keyword>
<keyword evidence="6 8" id="KW-0472">Membrane</keyword>
<keyword evidence="7" id="KW-0325">Glycoprotein</keyword>
<proteinExistence type="inferred from homology"/>
<keyword evidence="10" id="KW-1185">Reference proteome</keyword>
<name>A0ABM3YRH3_PANGU</name>
<evidence type="ECO:0000259" key="9">
    <source>
        <dbReference type="PROSITE" id="PS51704"/>
    </source>
</evidence>
<comment type="similarity">
    <text evidence="2">Belongs to the glycerophosphoryl diester phosphodiesterase family.</text>
</comment>
<evidence type="ECO:0000256" key="2">
    <source>
        <dbReference type="ARBA" id="ARBA00007277"/>
    </source>
</evidence>
<accession>A0ABM3YRH3</accession>
<gene>
    <name evidence="11" type="primary">GDPD5</name>
</gene>
<dbReference type="PANTHER" id="PTHR23344:SF6">
    <property type="entry name" value="GLYCEROPHOSPHODIESTER PHOSPHODIESTERASE DOMAIN-CONTAINING PROTEIN 5"/>
    <property type="match status" value="1"/>
</dbReference>
<evidence type="ECO:0000256" key="7">
    <source>
        <dbReference type="ARBA" id="ARBA00023180"/>
    </source>
</evidence>
<dbReference type="GeneID" id="117656834"/>
<dbReference type="InterPro" id="IPR030395">
    <property type="entry name" value="GP_PDE_dom"/>
</dbReference>
<feature type="transmembrane region" description="Helical" evidence="8">
    <location>
        <begin position="152"/>
        <end position="181"/>
    </location>
</feature>
<evidence type="ECO:0000256" key="8">
    <source>
        <dbReference type="SAM" id="Phobius"/>
    </source>
</evidence>
<comment type="subcellular location">
    <subcellularLocation>
        <location evidence="1">Membrane</location>
        <topology evidence="1">Multi-pass membrane protein</topology>
    </subcellularLocation>
</comment>
<evidence type="ECO:0000313" key="11">
    <source>
        <dbReference type="RefSeq" id="XP_060538720.1"/>
    </source>
</evidence>
<keyword evidence="3 8" id="KW-0812">Transmembrane</keyword>